<proteinExistence type="predicted"/>
<sequence>MAQSSTAVHSSRKTLVRYRRRLHTTDPPGNTYPTHRLNLQGKTLSHRLILTSQAYTYISSWKYLPQGIYLPGNTYLREYVYTRPPPTLHGGVSPDVTGTTILTK</sequence>
<reference evidence="2" key="2">
    <citation type="submission" date="2020-11" db="EMBL/GenBank/DDBJ databases">
        <authorList>
            <person name="McCartney M.A."/>
            <person name="Auch B."/>
            <person name="Kono T."/>
            <person name="Mallez S."/>
            <person name="Becker A."/>
            <person name="Gohl D.M."/>
            <person name="Silverstein K.A.T."/>
            <person name="Koren S."/>
            <person name="Bechman K.B."/>
            <person name="Herman A."/>
            <person name="Abrahante J.E."/>
            <person name="Garbe J."/>
        </authorList>
    </citation>
    <scope>NUCLEOTIDE SEQUENCE</scope>
    <source>
        <strain evidence="2">Duluth1</strain>
        <tissue evidence="2">Whole animal</tissue>
    </source>
</reference>
<protein>
    <submittedName>
        <fullName evidence="2">Uncharacterized protein</fullName>
    </submittedName>
</protein>
<organism evidence="2 3">
    <name type="scientific">Dreissena polymorpha</name>
    <name type="common">Zebra mussel</name>
    <name type="synonym">Mytilus polymorpha</name>
    <dbReference type="NCBI Taxonomy" id="45954"/>
    <lineage>
        <taxon>Eukaryota</taxon>
        <taxon>Metazoa</taxon>
        <taxon>Spiralia</taxon>
        <taxon>Lophotrochozoa</taxon>
        <taxon>Mollusca</taxon>
        <taxon>Bivalvia</taxon>
        <taxon>Autobranchia</taxon>
        <taxon>Heteroconchia</taxon>
        <taxon>Euheterodonta</taxon>
        <taxon>Imparidentia</taxon>
        <taxon>Neoheterodontei</taxon>
        <taxon>Myida</taxon>
        <taxon>Dreissenoidea</taxon>
        <taxon>Dreissenidae</taxon>
        <taxon>Dreissena</taxon>
    </lineage>
</organism>
<accession>A0A9D3YTB0</accession>
<reference evidence="2" key="1">
    <citation type="journal article" date="2019" name="bioRxiv">
        <title>The Genome of the Zebra Mussel, Dreissena polymorpha: A Resource for Invasive Species Research.</title>
        <authorList>
            <person name="McCartney M.A."/>
            <person name="Auch B."/>
            <person name="Kono T."/>
            <person name="Mallez S."/>
            <person name="Zhang Y."/>
            <person name="Obille A."/>
            <person name="Becker A."/>
            <person name="Abrahante J.E."/>
            <person name="Garbe J."/>
            <person name="Badalamenti J.P."/>
            <person name="Herman A."/>
            <person name="Mangelson H."/>
            <person name="Liachko I."/>
            <person name="Sullivan S."/>
            <person name="Sone E.D."/>
            <person name="Koren S."/>
            <person name="Silverstein K.A.T."/>
            <person name="Beckman K.B."/>
            <person name="Gohl D.M."/>
        </authorList>
    </citation>
    <scope>NUCLEOTIDE SEQUENCE</scope>
    <source>
        <strain evidence="2">Duluth1</strain>
        <tissue evidence="2">Whole animal</tissue>
    </source>
</reference>
<comment type="caution">
    <text evidence="2">The sequence shown here is derived from an EMBL/GenBank/DDBJ whole genome shotgun (WGS) entry which is preliminary data.</text>
</comment>
<dbReference type="Proteomes" id="UP000828390">
    <property type="component" value="Unassembled WGS sequence"/>
</dbReference>
<feature type="region of interest" description="Disordered" evidence="1">
    <location>
        <begin position="1"/>
        <end position="36"/>
    </location>
</feature>
<evidence type="ECO:0000313" key="3">
    <source>
        <dbReference type="Proteomes" id="UP000828390"/>
    </source>
</evidence>
<name>A0A9D3YTB0_DREPO</name>
<keyword evidence="3" id="KW-1185">Reference proteome</keyword>
<dbReference type="AlphaFoldDB" id="A0A9D3YTB0"/>
<evidence type="ECO:0000256" key="1">
    <source>
        <dbReference type="SAM" id="MobiDB-lite"/>
    </source>
</evidence>
<dbReference type="EMBL" id="JAIWYP010000014">
    <property type="protein sequence ID" value="KAH3706663.1"/>
    <property type="molecule type" value="Genomic_DNA"/>
</dbReference>
<feature type="compositionally biased region" description="Basic residues" evidence="1">
    <location>
        <begin position="10"/>
        <end position="22"/>
    </location>
</feature>
<evidence type="ECO:0000313" key="2">
    <source>
        <dbReference type="EMBL" id="KAH3706663.1"/>
    </source>
</evidence>
<gene>
    <name evidence="2" type="ORF">DPMN_066051</name>
</gene>